<dbReference type="EMBL" id="NBTZ01000158">
    <property type="protein sequence ID" value="OTP66970.1"/>
    <property type="molecule type" value="Genomic_DNA"/>
</dbReference>
<feature type="region of interest" description="Disordered" evidence="1">
    <location>
        <begin position="69"/>
        <end position="109"/>
    </location>
</feature>
<comment type="caution">
    <text evidence="2">The sequence shown here is derived from an EMBL/GenBank/DDBJ whole genome shotgun (WGS) entry which is preliminary data.</text>
</comment>
<evidence type="ECO:0000256" key="1">
    <source>
        <dbReference type="SAM" id="MobiDB-lite"/>
    </source>
</evidence>
<dbReference type="AlphaFoldDB" id="A0A2C9XUV4"/>
<gene>
    <name evidence="2" type="ORF">PAMC26577_37145</name>
</gene>
<protein>
    <submittedName>
        <fullName evidence="2">ABC-type amino acid transport/signal transduction system, periplasmic component/domain</fullName>
    </submittedName>
</protein>
<organism evidence="2 3">
    <name type="scientific">Caballeronia sordidicola</name>
    <name type="common">Burkholderia sordidicola</name>
    <dbReference type="NCBI Taxonomy" id="196367"/>
    <lineage>
        <taxon>Bacteria</taxon>
        <taxon>Pseudomonadati</taxon>
        <taxon>Pseudomonadota</taxon>
        <taxon>Betaproteobacteria</taxon>
        <taxon>Burkholderiales</taxon>
        <taxon>Burkholderiaceae</taxon>
        <taxon>Caballeronia</taxon>
    </lineage>
</organism>
<dbReference type="Proteomes" id="UP000195221">
    <property type="component" value="Unassembled WGS sequence"/>
</dbReference>
<accession>A0A2C9XUV4</accession>
<reference evidence="2 3" key="1">
    <citation type="submission" date="2017-03" db="EMBL/GenBank/DDBJ databases">
        <title>Genome analysis of strain PAMC 26577.</title>
        <authorList>
            <person name="Oh H.-M."/>
            <person name="Yang J.-A."/>
        </authorList>
    </citation>
    <scope>NUCLEOTIDE SEQUENCE [LARGE SCALE GENOMIC DNA]</scope>
    <source>
        <strain evidence="2 3">PAMC 26577</strain>
    </source>
</reference>
<evidence type="ECO:0000313" key="3">
    <source>
        <dbReference type="Proteomes" id="UP000195221"/>
    </source>
</evidence>
<evidence type="ECO:0000313" key="2">
    <source>
        <dbReference type="EMBL" id="OTP66970.1"/>
    </source>
</evidence>
<name>A0A2C9XUV4_CABSO</name>
<sequence>MKKYSVRVLFRIFQAITQDGPKRVGLLPNVLDRNKYEITAFTISNDYEGIGVPRLRRFVSDTLKNREANGSAGHIHEQWSCPTAHESGPGAGSNPASEITLSGIGRFAP</sequence>
<proteinExistence type="predicted"/>